<evidence type="ECO:0000256" key="7">
    <source>
        <dbReference type="ARBA" id="ARBA00022989"/>
    </source>
</evidence>
<keyword evidence="13" id="KW-1185">Reference proteome</keyword>
<dbReference type="PANTHER" id="PTHR33909:SF1">
    <property type="entry name" value="SEC TRANSLOCON ACCESSORY COMPLEX SUBUNIT YAJC"/>
    <property type="match status" value="1"/>
</dbReference>
<evidence type="ECO:0000256" key="9">
    <source>
        <dbReference type="ARBA" id="ARBA00023136"/>
    </source>
</evidence>
<evidence type="ECO:0000256" key="2">
    <source>
        <dbReference type="ARBA" id="ARBA00006742"/>
    </source>
</evidence>
<keyword evidence="3" id="KW-0813">Transport</keyword>
<proteinExistence type="inferred from homology"/>
<keyword evidence="8" id="KW-0811">Translocation</keyword>
<organism evidence="12 13">
    <name type="scientific">Aerococcus kribbianus</name>
    <dbReference type="NCBI Taxonomy" id="2999064"/>
    <lineage>
        <taxon>Bacteria</taxon>
        <taxon>Bacillati</taxon>
        <taxon>Bacillota</taxon>
        <taxon>Bacilli</taxon>
        <taxon>Lactobacillales</taxon>
        <taxon>Aerococcaceae</taxon>
        <taxon>Aerococcus</taxon>
    </lineage>
</organism>
<evidence type="ECO:0000256" key="4">
    <source>
        <dbReference type="ARBA" id="ARBA00022475"/>
    </source>
</evidence>
<dbReference type="GO" id="GO:0005886">
    <property type="term" value="C:plasma membrane"/>
    <property type="evidence" value="ECO:0007669"/>
    <property type="project" value="UniProtKB-SubCell"/>
</dbReference>
<feature type="region of interest" description="Disordered" evidence="10">
    <location>
        <begin position="84"/>
        <end position="130"/>
    </location>
</feature>
<gene>
    <name evidence="12" type="primary">yajC</name>
    <name evidence="12" type="ORF">OW157_02380</name>
</gene>
<feature type="compositionally biased region" description="Acidic residues" evidence="10">
    <location>
        <begin position="120"/>
        <end position="130"/>
    </location>
</feature>
<evidence type="ECO:0000256" key="5">
    <source>
        <dbReference type="ARBA" id="ARBA00022692"/>
    </source>
</evidence>
<dbReference type="EMBL" id="JAPRFR010000001">
    <property type="protein sequence ID" value="MCZ0725412.1"/>
    <property type="molecule type" value="Genomic_DNA"/>
</dbReference>
<evidence type="ECO:0000256" key="6">
    <source>
        <dbReference type="ARBA" id="ARBA00022927"/>
    </source>
</evidence>
<dbReference type="InterPro" id="IPR003849">
    <property type="entry name" value="Preprotein_translocase_YajC"/>
</dbReference>
<evidence type="ECO:0000313" key="13">
    <source>
        <dbReference type="Proteomes" id="UP001146670"/>
    </source>
</evidence>
<feature type="compositionally biased region" description="Basic and acidic residues" evidence="10">
    <location>
        <begin position="103"/>
        <end position="119"/>
    </location>
</feature>
<keyword evidence="6" id="KW-0653">Protein transport</keyword>
<keyword evidence="4" id="KW-1003">Cell membrane</keyword>
<dbReference type="PRINTS" id="PR01853">
    <property type="entry name" value="YAJCTRNLCASE"/>
</dbReference>
<dbReference type="Proteomes" id="UP001146670">
    <property type="component" value="Unassembled WGS sequence"/>
</dbReference>
<feature type="transmembrane region" description="Helical" evidence="11">
    <location>
        <begin position="6"/>
        <end position="22"/>
    </location>
</feature>
<comment type="subcellular location">
    <subcellularLocation>
        <location evidence="1">Cell membrane</location>
        <topology evidence="1">Single-pass membrane protein</topology>
    </subcellularLocation>
</comment>
<name>A0A9X3JEG9_9LACT</name>
<dbReference type="SMART" id="SM01323">
    <property type="entry name" value="YajC"/>
    <property type="match status" value="1"/>
</dbReference>
<protein>
    <submittedName>
        <fullName evidence="12">Preprotein translocase subunit YajC</fullName>
    </submittedName>
</protein>
<evidence type="ECO:0000256" key="10">
    <source>
        <dbReference type="SAM" id="MobiDB-lite"/>
    </source>
</evidence>
<evidence type="ECO:0000256" key="8">
    <source>
        <dbReference type="ARBA" id="ARBA00023010"/>
    </source>
</evidence>
<dbReference type="PANTHER" id="PTHR33909">
    <property type="entry name" value="SEC TRANSLOCON ACCESSORY COMPLEX SUBUNIT YAJC"/>
    <property type="match status" value="1"/>
</dbReference>
<dbReference type="AlphaFoldDB" id="A0A9X3JEG9"/>
<comment type="similarity">
    <text evidence="2">Belongs to the YajC family.</text>
</comment>
<dbReference type="NCBIfam" id="TIGR00739">
    <property type="entry name" value="yajC"/>
    <property type="match status" value="1"/>
</dbReference>
<dbReference type="GO" id="GO:0015031">
    <property type="term" value="P:protein transport"/>
    <property type="evidence" value="ECO:0007669"/>
    <property type="project" value="UniProtKB-KW"/>
</dbReference>
<comment type="caution">
    <text evidence="12">The sequence shown here is derived from an EMBL/GenBank/DDBJ whole genome shotgun (WGS) entry which is preliminary data.</text>
</comment>
<dbReference type="RefSeq" id="WP_268751730.1">
    <property type="nucleotide sequence ID" value="NZ_JAPRFQ010000001.1"/>
</dbReference>
<sequence>MNFMGTILYFVVIIALMYFLIIRPQRKRQKAQTDMMAAMTVGDHAVTIGGLHGIIDEIDENKNTITLNCEGIYLEFDRRAIARTEKDDPSGSQMANDVMSDAAENRANSESENNEKTVEMYDDSTDSDNE</sequence>
<reference evidence="12" key="1">
    <citation type="submission" date="2022-12" db="EMBL/GenBank/DDBJ databases">
        <title>Description and comparative metabolic analysis of Aerococcus sp. nov., isolated from the feces of a pig.</title>
        <authorList>
            <person name="Chang Y.-H."/>
        </authorList>
    </citation>
    <scope>NUCLEOTIDE SEQUENCE</scope>
    <source>
        <strain evidence="12">YH-aer222</strain>
    </source>
</reference>
<evidence type="ECO:0000256" key="3">
    <source>
        <dbReference type="ARBA" id="ARBA00022448"/>
    </source>
</evidence>
<keyword evidence="5 11" id="KW-0812">Transmembrane</keyword>
<keyword evidence="7 11" id="KW-1133">Transmembrane helix</keyword>
<accession>A0A9X3JEG9</accession>
<evidence type="ECO:0000313" key="12">
    <source>
        <dbReference type="EMBL" id="MCZ0725412.1"/>
    </source>
</evidence>
<evidence type="ECO:0000256" key="1">
    <source>
        <dbReference type="ARBA" id="ARBA00004162"/>
    </source>
</evidence>
<evidence type="ECO:0000256" key="11">
    <source>
        <dbReference type="SAM" id="Phobius"/>
    </source>
</evidence>
<dbReference type="Pfam" id="PF02699">
    <property type="entry name" value="YajC"/>
    <property type="match status" value="1"/>
</dbReference>
<keyword evidence="9 11" id="KW-0472">Membrane</keyword>